<accession>A0A0F9HBA6</accession>
<proteinExistence type="predicted"/>
<organism evidence="1">
    <name type="scientific">marine sediment metagenome</name>
    <dbReference type="NCBI Taxonomy" id="412755"/>
    <lineage>
        <taxon>unclassified sequences</taxon>
        <taxon>metagenomes</taxon>
        <taxon>ecological metagenomes</taxon>
    </lineage>
</organism>
<dbReference type="AlphaFoldDB" id="A0A0F9HBA6"/>
<dbReference type="EMBL" id="LAZR01015557">
    <property type="protein sequence ID" value="KKM08479.1"/>
    <property type="molecule type" value="Genomic_DNA"/>
</dbReference>
<evidence type="ECO:0000313" key="1">
    <source>
        <dbReference type="EMBL" id="KKM08479.1"/>
    </source>
</evidence>
<gene>
    <name evidence="1" type="ORF">LCGC14_1724090</name>
</gene>
<sequence>MMSISKIDETLEENLVIDLEWLKEDFEILFDSKMGNHTEMDKKIANDILDCFLENTDVDGNIGLLNFLDEILDDIEKKYSVLLK</sequence>
<reference evidence="1" key="1">
    <citation type="journal article" date="2015" name="Nature">
        <title>Complex archaea that bridge the gap between prokaryotes and eukaryotes.</title>
        <authorList>
            <person name="Spang A."/>
            <person name="Saw J.H."/>
            <person name="Jorgensen S.L."/>
            <person name="Zaremba-Niedzwiedzka K."/>
            <person name="Martijn J."/>
            <person name="Lind A.E."/>
            <person name="van Eijk R."/>
            <person name="Schleper C."/>
            <person name="Guy L."/>
            <person name="Ettema T.J."/>
        </authorList>
    </citation>
    <scope>NUCLEOTIDE SEQUENCE</scope>
</reference>
<comment type="caution">
    <text evidence="1">The sequence shown here is derived from an EMBL/GenBank/DDBJ whole genome shotgun (WGS) entry which is preliminary data.</text>
</comment>
<protein>
    <submittedName>
        <fullName evidence="1">Uncharacterized protein</fullName>
    </submittedName>
</protein>
<name>A0A0F9HBA6_9ZZZZ</name>